<proteinExistence type="inferred from homology"/>
<dbReference type="PANTHER" id="PTHR43000">
    <property type="entry name" value="DTDP-D-GLUCOSE 4,6-DEHYDRATASE-RELATED"/>
    <property type="match status" value="1"/>
</dbReference>
<reference evidence="3" key="1">
    <citation type="submission" date="2018-05" db="EMBL/GenBank/DDBJ databases">
        <authorList>
            <person name="Lanie J.A."/>
            <person name="Ng W.-L."/>
            <person name="Kazmierczak K.M."/>
            <person name="Andrzejewski T.M."/>
            <person name="Davidsen T.M."/>
            <person name="Wayne K.J."/>
            <person name="Tettelin H."/>
            <person name="Glass J.I."/>
            <person name="Rusch D."/>
            <person name="Podicherti R."/>
            <person name="Tsui H.-C.T."/>
            <person name="Winkler M.E."/>
        </authorList>
    </citation>
    <scope>NUCLEOTIDE SEQUENCE</scope>
</reference>
<dbReference type="Gene3D" id="3.40.50.720">
    <property type="entry name" value="NAD(P)-binding Rossmann-like Domain"/>
    <property type="match status" value="1"/>
</dbReference>
<accession>A0A382BC03</accession>
<dbReference type="InterPro" id="IPR001509">
    <property type="entry name" value="Epimerase_deHydtase"/>
</dbReference>
<name>A0A382BC03_9ZZZZ</name>
<comment type="similarity">
    <text evidence="1">Belongs to the NAD(P)-dependent epimerase/dehydratase family.</text>
</comment>
<feature type="domain" description="NAD-dependent epimerase/dehydratase" evidence="2">
    <location>
        <begin position="23"/>
        <end position="232"/>
    </location>
</feature>
<feature type="non-terminal residue" evidence="3">
    <location>
        <position position="1"/>
    </location>
</feature>
<evidence type="ECO:0000256" key="1">
    <source>
        <dbReference type="ARBA" id="ARBA00007637"/>
    </source>
</evidence>
<organism evidence="3">
    <name type="scientific">marine metagenome</name>
    <dbReference type="NCBI Taxonomy" id="408172"/>
    <lineage>
        <taxon>unclassified sequences</taxon>
        <taxon>metagenomes</taxon>
        <taxon>ecological metagenomes</taxon>
    </lineage>
</organism>
<dbReference type="InterPro" id="IPR036291">
    <property type="entry name" value="NAD(P)-bd_dom_sf"/>
</dbReference>
<evidence type="ECO:0000313" key="3">
    <source>
        <dbReference type="EMBL" id="SVB11184.1"/>
    </source>
</evidence>
<evidence type="ECO:0000259" key="2">
    <source>
        <dbReference type="Pfam" id="PF01370"/>
    </source>
</evidence>
<gene>
    <name evidence="3" type="ORF">METZ01_LOCUS164038</name>
</gene>
<dbReference type="SUPFAM" id="SSF51735">
    <property type="entry name" value="NAD(P)-binding Rossmann-fold domains"/>
    <property type="match status" value="1"/>
</dbReference>
<protein>
    <recommendedName>
        <fullName evidence="2">NAD-dependent epimerase/dehydratase domain-containing protein</fullName>
    </recommendedName>
</protein>
<dbReference type="AlphaFoldDB" id="A0A382BC03"/>
<sequence>VEPFTKGTEFMSEISSIENATAVVTGATGFIGSHLVDFLIEHGCAVHVLIRETSDLKWLNTSELVKVHIADLTQNPLIPCLKEADYLFHCAGLTKAKTREDFFRGNVYSSKVLYERCLEPGVNLKAIIHLSSLAAVGPSIQGEPVQEKTPCKPVTFYGESKLAGEKIALKYASSLPIIVIRPPVVYGPREKNFFIYLKALSKGWNIKIGAVKRELSLIYVADIVRAMVKVVVCRSAKEKIYFVTDGESHFWNDISDSAMRILDVRSRTLVIPGILLSFLSRASEVLTWFSSKPTLFDRQRVIDICQTSWVASSDAFFESYAFRPKYNLAKGLEETVNWCKKNSWL</sequence>
<dbReference type="EMBL" id="UINC01029071">
    <property type="protein sequence ID" value="SVB11184.1"/>
    <property type="molecule type" value="Genomic_DNA"/>
</dbReference>
<dbReference type="Pfam" id="PF01370">
    <property type="entry name" value="Epimerase"/>
    <property type="match status" value="1"/>
</dbReference>